<dbReference type="PANTHER" id="PTHR33908">
    <property type="entry name" value="MANNOSYLTRANSFERASE YKCB-RELATED"/>
    <property type="match status" value="1"/>
</dbReference>
<dbReference type="PANTHER" id="PTHR33908:SF3">
    <property type="entry name" value="UNDECAPRENYL PHOSPHATE-ALPHA-4-AMINO-4-DEOXY-L-ARABINOSE ARABINOSYL TRANSFERASE"/>
    <property type="match status" value="1"/>
</dbReference>
<dbReference type="Proteomes" id="UP001169760">
    <property type="component" value="Unassembled WGS sequence"/>
</dbReference>
<feature type="transmembrane region" description="Helical" evidence="8">
    <location>
        <begin position="117"/>
        <end position="133"/>
    </location>
</feature>
<evidence type="ECO:0000256" key="5">
    <source>
        <dbReference type="ARBA" id="ARBA00022692"/>
    </source>
</evidence>
<keyword evidence="3" id="KW-0328">Glycosyltransferase</keyword>
<dbReference type="InterPro" id="IPR038731">
    <property type="entry name" value="RgtA/B/C-like"/>
</dbReference>
<feature type="transmembrane region" description="Helical" evidence="8">
    <location>
        <begin position="293"/>
        <end position="311"/>
    </location>
</feature>
<keyword evidence="2" id="KW-1003">Cell membrane</keyword>
<keyword evidence="6 8" id="KW-1133">Transmembrane helix</keyword>
<dbReference type="GO" id="GO:0009103">
    <property type="term" value="P:lipopolysaccharide biosynthetic process"/>
    <property type="evidence" value="ECO:0007669"/>
    <property type="project" value="UniProtKB-ARBA"/>
</dbReference>
<evidence type="ECO:0000256" key="3">
    <source>
        <dbReference type="ARBA" id="ARBA00022676"/>
    </source>
</evidence>
<dbReference type="EMBL" id="JAUOPB010000013">
    <property type="protein sequence ID" value="MDO6424152.1"/>
    <property type="molecule type" value="Genomic_DNA"/>
</dbReference>
<evidence type="ECO:0000256" key="4">
    <source>
        <dbReference type="ARBA" id="ARBA00022679"/>
    </source>
</evidence>
<comment type="caution">
    <text evidence="10">The sequence shown here is derived from an EMBL/GenBank/DDBJ whole genome shotgun (WGS) entry which is preliminary data.</text>
</comment>
<evidence type="ECO:0000313" key="11">
    <source>
        <dbReference type="Proteomes" id="UP001169760"/>
    </source>
</evidence>
<evidence type="ECO:0000256" key="6">
    <source>
        <dbReference type="ARBA" id="ARBA00022989"/>
    </source>
</evidence>
<keyword evidence="4" id="KW-0808">Transferase</keyword>
<feature type="transmembrane region" description="Helical" evidence="8">
    <location>
        <begin position="208"/>
        <end position="230"/>
    </location>
</feature>
<reference evidence="10" key="1">
    <citation type="submission" date="2023-07" db="EMBL/GenBank/DDBJ databases">
        <title>Genome content predicts the carbon catabolic preferences of heterotrophic bacteria.</title>
        <authorList>
            <person name="Gralka M."/>
        </authorList>
    </citation>
    <scope>NUCLEOTIDE SEQUENCE</scope>
    <source>
        <strain evidence="10">I3M17_2</strain>
    </source>
</reference>
<dbReference type="GO" id="GO:0016763">
    <property type="term" value="F:pentosyltransferase activity"/>
    <property type="evidence" value="ECO:0007669"/>
    <property type="project" value="TreeGrafter"/>
</dbReference>
<dbReference type="InterPro" id="IPR050297">
    <property type="entry name" value="LipidA_mod_glycosyltrf_83"/>
</dbReference>
<evidence type="ECO:0000256" key="8">
    <source>
        <dbReference type="SAM" id="Phobius"/>
    </source>
</evidence>
<name>A0AAW7XCK8_9GAMM</name>
<evidence type="ECO:0000256" key="1">
    <source>
        <dbReference type="ARBA" id="ARBA00004651"/>
    </source>
</evidence>
<keyword evidence="7 8" id="KW-0472">Membrane</keyword>
<feature type="transmembrane region" description="Helical" evidence="8">
    <location>
        <begin position="7"/>
        <end position="30"/>
    </location>
</feature>
<dbReference type="Pfam" id="PF13231">
    <property type="entry name" value="PMT_2"/>
    <property type="match status" value="1"/>
</dbReference>
<feature type="transmembrane region" description="Helical" evidence="8">
    <location>
        <begin position="260"/>
        <end position="281"/>
    </location>
</feature>
<feature type="transmembrane region" description="Helical" evidence="8">
    <location>
        <begin position="93"/>
        <end position="111"/>
    </location>
</feature>
<keyword evidence="5 8" id="KW-0812">Transmembrane</keyword>
<evidence type="ECO:0000256" key="2">
    <source>
        <dbReference type="ARBA" id="ARBA00022475"/>
    </source>
</evidence>
<proteinExistence type="predicted"/>
<feature type="transmembrane region" description="Helical" evidence="8">
    <location>
        <begin position="342"/>
        <end position="362"/>
    </location>
</feature>
<dbReference type="GO" id="GO:0010041">
    <property type="term" value="P:response to iron(III) ion"/>
    <property type="evidence" value="ECO:0007669"/>
    <property type="project" value="TreeGrafter"/>
</dbReference>
<dbReference type="RefSeq" id="WP_303493586.1">
    <property type="nucleotide sequence ID" value="NZ_JAUOPB010000013.1"/>
</dbReference>
<organism evidence="10 11">
    <name type="scientific">Saccharophagus degradans</name>
    <dbReference type="NCBI Taxonomy" id="86304"/>
    <lineage>
        <taxon>Bacteria</taxon>
        <taxon>Pseudomonadati</taxon>
        <taxon>Pseudomonadota</taxon>
        <taxon>Gammaproteobacteria</taxon>
        <taxon>Cellvibrionales</taxon>
        <taxon>Cellvibrionaceae</taxon>
        <taxon>Saccharophagus</taxon>
    </lineage>
</organism>
<evidence type="ECO:0000259" key="9">
    <source>
        <dbReference type="Pfam" id="PF13231"/>
    </source>
</evidence>
<dbReference type="AlphaFoldDB" id="A0AAW7XCK8"/>
<feature type="transmembrane region" description="Helical" evidence="8">
    <location>
        <begin position="413"/>
        <end position="435"/>
    </location>
</feature>
<evidence type="ECO:0000313" key="10">
    <source>
        <dbReference type="EMBL" id="MDO6424152.1"/>
    </source>
</evidence>
<feature type="transmembrane region" description="Helical" evidence="8">
    <location>
        <begin position="317"/>
        <end position="335"/>
    </location>
</feature>
<gene>
    <name evidence="10" type="ORF">Q4521_16825</name>
</gene>
<sequence length="525" mass="59756">MIRQLKAFTLSPAFIGLCIALSFFLGLGWVPLFDLDEGAFTEATREMLESGIYSATYLDGEPRYDKPILFYWIQATTVSLFGFNEWAFRLPSVLMASLWAWAFYQFCVQFIGRTRGTIATLFLVNCLWVALIARSAIADATLNLFLSLTFFDIWRYFNQQKPAYLYRAYLWMGLGMLAKGPIAVAVPLVVSVLYLIVSKERAQLYKAYFNPIGWVIFIATVLPWVIAVSIEQGTGFFYGFIIEHNLKRFSSTRENHGGSLLYFVFALPLILLPLSGLIPRVAQKVKALWQDNLNRFLILWFAVVFCLFSFSKTQLPHYILNGCVPLFILFARQSVIFSRWRLATIAPILAMALFTALPWLIPESNPESTRFDEATLSRFSEVYFPAYTWLAAAALTIVIGLALLPRLATWQRLVLSGVVINIFVFTVLVKIISGLQQAPIHHMISFIDKQNTNAQVVAYRMHMPSFSVYREKITPLRAPEAGEWVMTRVDRVKRLREDTQAKNIELTKLHQSGGLVLFSASQSQQ</sequence>
<feature type="domain" description="Glycosyltransferase RgtA/B/C/D-like" evidence="9">
    <location>
        <begin position="65"/>
        <end position="226"/>
    </location>
</feature>
<evidence type="ECO:0000256" key="7">
    <source>
        <dbReference type="ARBA" id="ARBA00023136"/>
    </source>
</evidence>
<accession>A0AAW7XCK8</accession>
<protein>
    <submittedName>
        <fullName evidence="10">Glycosyltransferase family 39 protein</fullName>
    </submittedName>
</protein>
<feature type="transmembrane region" description="Helical" evidence="8">
    <location>
        <begin position="382"/>
        <end position="404"/>
    </location>
</feature>
<feature type="transmembrane region" description="Helical" evidence="8">
    <location>
        <begin position="169"/>
        <end position="196"/>
    </location>
</feature>
<dbReference type="GO" id="GO:0005886">
    <property type="term" value="C:plasma membrane"/>
    <property type="evidence" value="ECO:0007669"/>
    <property type="project" value="UniProtKB-SubCell"/>
</dbReference>
<comment type="subcellular location">
    <subcellularLocation>
        <location evidence="1">Cell membrane</location>
        <topology evidence="1">Multi-pass membrane protein</topology>
    </subcellularLocation>
</comment>